<evidence type="ECO:0008006" key="11">
    <source>
        <dbReference type="Google" id="ProtNLM"/>
    </source>
</evidence>
<dbReference type="InterPro" id="IPR046756">
    <property type="entry name" value="VAS1/VOA1_TM"/>
</dbReference>
<feature type="transmembrane region" description="Helical" evidence="6">
    <location>
        <begin position="5"/>
        <end position="24"/>
    </location>
</feature>
<evidence type="ECO:0000256" key="5">
    <source>
        <dbReference type="ARBA" id="ARBA00023136"/>
    </source>
</evidence>
<feature type="domain" description="V-type proton ATPase subunit S1/VOA1 transmembrane" evidence="8">
    <location>
        <begin position="306"/>
        <end position="343"/>
    </location>
</feature>
<proteinExistence type="inferred from homology"/>
<keyword evidence="3 6" id="KW-0812">Transmembrane</keyword>
<evidence type="ECO:0000256" key="3">
    <source>
        <dbReference type="ARBA" id="ARBA00022692"/>
    </source>
</evidence>
<feature type="domain" description="V-type proton ATPase subunit S1 luminal" evidence="7">
    <location>
        <begin position="226"/>
        <end position="291"/>
    </location>
</feature>
<dbReference type="Pfam" id="PF05827">
    <property type="entry name" value="VAS1_LD"/>
    <property type="match status" value="1"/>
</dbReference>
<protein>
    <recommendedName>
        <fullName evidence="11">Vacuolar ATP synthase subunit S1</fullName>
    </recommendedName>
</protein>
<dbReference type="InterPro" id="IPR046755">
    <property type="entry name" value="VAS1_LD"/>
</dbReference>
<comment type="similarity">
    <text evidence="2">Belongs to the vacuolar ATPase subunit S1 family.</text>
</comment>
<evidence type="ECO:0000313" key="10">
    <source>
        <dbReference type="Proteomes" id="UP001152799"/>
    </source>
</evidence>
<evidence type="ECO:0000256" key="2">
    <source>
        <dbReference type="ARBA" id="ARBA00009037"/>
    </source>
</evidence>
<dbReference type="GO" id="GO:0033176">
    <property type="term" value="C:proton-transporting V-type ATPase complex"/>
    <property type="evidence" value="ECO:0007669"/>
    <property type="project" value="TreeGrafter"/>
</dbReference>
<dbReference type="GO" id="GO:0030641">
    <property type="term" value="P:regulation of cellular pH"/>
    <property type="evidence" value="ECO:0007669"/>
    <property type="project" value="TreeGrafter"/>
</dbReference>
<keyword evidence="4 6" id="KW-1133">Transmembrane helix</keyword>
<evidence type="ECO:0000256" key="4">
    <source>
        <dbReference type="ARBA" id="ARBA00022989"/>
    </source>
</evidence>
<accession>A0A9N9MHQ1</accession>
<feature type="transmembrane region" description="Helical" evidence="6">
    <location>
        <begin position="312"/>
        <end position="334"/>
    </location>
</feature>
<gene>
    <name evidence="9" type="ORF">CEUTPL_LOCUS1243</name>
</gene>
<dbReference type="PANTHER" id="PTHR12471:SF4">
    <property type="entry name" value="AGAP001624-PA"/>
    <property type="match status" value="1"/>
</dbReference>
<evidence type="ECO:0000259" key="7">
    <source>
        <dbReference type="Pfam" id="PF05827"/>
    </source>
</evidence>
<comment type="subcellular location">
    <subcellularLocation>
        <location evidence="1">Membrane</location>
        <topology evidence="1">Single-pass membrane protein</topology>
    </subcellularLocation>
</comment>
<dbReference type="Pfam" id="PF20520">
    <property type="entry name" value="Ac45-VOA1_TM"/>
    <property type="match status" value="1"/>
</dbReference>
<evidence type="ECO:0000259" key="8">
    <source>
        <dbReference type="Pfam" id="PF20520"/>
    </source>
</evidence>
<dbReference type="EMBL" id="OU892277">
    <property type="protein sequence ID" value="CAG9760515.1"/>
    <property type="molecule type" value="Genomic_DNA"/>
</dbReference>
<evidence type="ECO:0000256" key="6">
    <source>
        <dbReference type="SAM" id="Phobius"/>
    </source>
</evidence>
<sequence>MHIKYALICIFFKYCVINAAIIVWSNKKVEISPLLPFDDEDFENLVKKLDVNKVYVFKVGLKSRNAVIPKNLKEVIDPFYSSYNPNGNIGTSKAIELSLSEDCNGIETSKIRKTTGVLSNSTNFLCVLDITYPRKKRETDDDGVEREPRKNFVPQGPVIYIGQTKKNQSALLYSSKPLKLEVNHNTKYLGNTDNSLITVDNRLNIPIPLEKKGNKVILRFGISLISGYWYLQTAKVELVGKSTNDSFNFDLSTEENIMAPAHFSYHCNGQSIFYDPTSGTKLTIYDLQVQIDAKQERFGDANDCVPFTTAPIWSGLFVTSILGLGLIVAVTAILDIKTMDKFDVPNTKNLYINVME</sequence>
<evidence type="ECO:0000256" key="1">
    <source>
        <dbReference type="ARBA" id="ARBA00004167"/>
    </source>
</evidence>
<organism evidence="9 10">
    <name type="scientific">Ceutorhynchus assimilis</name>
    <name type="common">cabbage seed weevil</name>
    <dbReference type="NCBI Taxonomy" id="467358"/>
    <lineage>
        <taxon>Eukaryota</taxon>
        <taxon>Metazoa</taxon>
        <taxon>Ecdysozoa</taxon>
        <taxon>Arthropoda</taxon>
        <taxon>Hexapoda</taxon>
        <taxon>Insecta</taxon>
        <taxon>Pterygota</taxon>
        <taxon>Neoptera</taxon>
        <taxon>Endopterygota</taxon>
        <taxon>Coleoptera</taxon>
        <taxon>Polyphaga</taxon>
        <taxon>Cucujiformia</taxon>
        <taxon>Curculionidae</taxon>
        <taxon>Ceutorhynchinae</taxon>
        <taxon>Ceutorhynchus</taxon>
    </lineage>
</organism>
<dbReference type="PANTHER" id="PTHR12471">
    <property type="entry name" value="VACUOLAR ATP SYNTHASE SUBUNIT S1"/>
    <property type="match status" value="1"/>
</dbReference>
<evidence type="ECO:0000313" key="9">
    <source>
        <dbReference type="EMBL" id="CAG9760515.1"/>
    </source>
</evidence>
<dbReference type="Proteomes" id="UP001152799">
    <property type="component" value="Chromosome 1"/>
</dbReference>
<dbReference type="GO" id="GO:0001671">
    <property type="term" value="F:ATPase activator activity"/>
    <property type="evidence" value="ECO:0007669"/>
    <property type="project" value="TreeGrafter"/>
</dbReference>
<dbReference type="AlphaFoldDB" id="A0A9N9MHQ1"/>
<keyword evidence="10" id="KW-1185">Reference proteome</keyword>
<keyword evidence="5 6" id="KW-0472">Membrane</keyword>
<dbReference type="Gene3D" id="2.40.160.110">
    <property type="match status" value="1"/>
</dbReference>
<name>A0A9N9MHQ1_9CUCU</name>
<dbReference type="OrthoDB" id="9985059at2759"/>
<reference evidence="9" key="1">
    <citation type="submission" date="2022-01" db="EMBL/GenBank/DDBJ databases">
        <authorList>
            <person name="King R."/>
        </authorList>
    </citation>
    <scope>NUCLEOTIDE SEQUENCE</scope>
</reference>
<dbReference type="InterPro" id="IPR008388">
    <property type="entry name" value="Ac45_acc_su"/>
</dbReference>